<reference evidence="14" key="1">
    <citation type="submission" date="2016-11" db="UniProtKB">
        <authorList>
            <consortium name="WormBaseParasite"/>
        </authorList>
    </citation>
    <scope>IDENTIFICATION</scope>
</reference>
<dbReference type="SMART" id="SM00571">
    <property type="entry name" value="DDT"/>
    <property type="match status" value="1"/>
</dbReference>
<evidence type="ECO:0000256" key="3">
    <source>
        <dbReference type="ARBA" id="ARBA00022771"/>
    </source>
</evidence>
<dbReference type="EMBL" id="CAJFCV020000002">
    <property type="protein sequence ID" value="CAG9097069.1"/>
    <property type="molecule type" value="Genomic_DNA"/>
</dbReference>
<dbReference type="InterPro" id="IPR059153">
    <property type="entry name" value="NSD_PHD-1st"/>
</dbReference>
<evidence type="ECO:0000256" key="5">
    <source>
        <dbReference type="ARBA" id="ARBA00023242"/>
    </source>
</evidence>
<dbReference type="PANTHER" id="PTHR45975">
    <property type="entry name" value="NUCLEOSOME-REMODELING FACTOR SUBUNIT BPTF"/>
    <property type="match status" value="1"/>
</dbReference>
<keyword evidence="13" id="KW-1185">Reference proteome</keyword>
<feature type="region of interest" description="Disordered" evidence="7">
    <location>
        <begin position="1"/>
        <end position="109"/>
    </location>
</feature>
<feature type="compositionally biased region" description="Polar residues" evidence="7">
    <location>
        <begin position="32"/>
        <end position="46"/>
    </location>
</feature>
<evidence type="ECO:0000256" key="7">
    <source>
        <dbReference type="SAM" id="MobiDB-lite"/>
    </source>
</evidence>
<comment type="subcellular location">
    <subcellularLocation>
        <location evidence="1">Nucleus</location>
    </subcellularLocation>
</comment>
<feature type="compositionally biased region" description="Polar residues" evidence="7">
    <location>
        <begin position="1276"/>
        <end position="1285"/>
    </location>
</feature>
<feature type="domain" description="PHD-type" evidence="8">
    <location>
        <begin position="293"/>
        <end position="338"/>
    </location>
</feature>
<evidence type="ECO:0000313" key="11">
    <source>
        <dbReference type="EMBL" id="CAG9097069.1"/>
    </source>
</evidence>
<protein>
    <submittedName>
        <fullName evidence="10">(pine wood nematode) hypothetical protein</fullName>
    </submittedName>
</protein>
<dbReference type="SUPFAM" id="SSF57903">
    <property type="entry name" value="FYVE/PHD zinc finger"/>
    <property type="match status" value="1"/>
</dbReference>
<dbReference type="WBParaSite" id="BXY_0282300.1">
    <property type="protein sequence ID" value="BXY_0282300.1"/>
    <property type="gene ID" value="BXY_0282300"/>
</dbReference>
<dbReference type="InterPro" id="IPR001965">
    <property type="entry name" value="Znf_PHD"/>
</dbReference>
<dbReference type="InterPro" id="IPR019786">
    <property type="entry name" value="Zinc_finger_PHD-type_CS"/>
</dbReference>
<feature type="compositionally biased region" description="Basic residues" evidence="7">
    <location>
        <begin position="47"/>
        <end position="58"/>
    </location>
</feature>
<dbReference type="Pfam" id="PF02791">
    <property type="entry name" value="DDT"/>
    <property type="match status" value="1"/>
</dbReference>
<dbReference type="GO" id="GO:0016589">
    <property type="term" value="C:NURF complex"/>
    <property type="evidence" value="ECO:0007669"/>
    <property type="project" value="InterPro"/>
</dbReference>
<dbReference type="InterPro" id="IPR038028">
    <property type="entry name" value="BPTF"/>
</dbReference>
<dbReference type="InterPro" id="IPR013083">
    <property type="entry name" value="Znf_RING/FYVE/PHD"/>
</dbReference>
<evidence type="ECO:0000259" key="9">
    <source>
        <dbReference type="PROSITE" id="PS50827"/>
    </source>
</evidence>
<keyword evidence="3 6" id="KW-0863">Zinc-finger</keyword>
<dbReference type="InterPro" id="IPR011011">
    <property type="entry name" value="Znf_FYVE_PHD"/>
</dbReference>
<name>A0A1I7RQ32_BURXY</name>
<dbReference type="InterPro" id="IPR018501">
    <property type="entry name" value="DDT_dom"/>
</dbReference>
<feature type="compositionally biased region" description="Acidic residues" evidence="7">
    <location>
        <begin position="92"/>
        <end position="102"/>
    </location>
</feature>
<dbReference type="eggNOG" id="KOG1473">
    <property type="taxonomic scope" value="Eukaryota"/>
</dbReference>
<dbReference type="Pfam" id="PF15613">
    <property type="entry name" value="WSD"/>
    <property type="match status" value="1"/>
</dbReference>
<evidence type="ECO:0000313" key="12">
    <source>
        <dbReference type="Proteomes" id="UP000095284"/>
    </source>
</evidence>
<evidence type="ECO:0000256" key="6">
    <source>
        <dbReference type="PROSITE-ProRule" id="PRU00146"/>
    </source>
</evidence>
<evidence type="ECO:0000256" key="2">
    <source>
        <dbReference type="ARBA" id="ARBA00022723"/>
    </source>
</evidence>
<organism evidence="12 14">
    <name type="scientific">Bursaphelenchus xylophilus</name>
    <name type="common">Pinewood nematode worm</name>
    <name type="synonym">Aphelenchoides xylophilus</name>
    <dbReference type="NCBI Taxonomy" id="6326"/>
    <lineage>
        <taxon>Eukaryota</taxon>
        <taxon>Metazoa</taxon>
        <taxon>Ecdysozoa</taxon>
        <taxon>Nematoda</taxon>
        <taxon>Chromadorea</taxon>
        <taxon>Rhabditida</taxon>
        <taxon>Tylenchina</taxon>
        <taxon>Tylenchomorpha</taxon>
        <taxon>Aphelenchoidea</taxon>
        <taxon>Aphelenchoididae</taxon>
        <taxon>Bursaphelenchus</taxon>
    </lineage>
</organism>
<feature type="compositionally biased region" description="Polar residues" evidence="7">
    <location>
        <begin position="11"/>
        <end position="22"/>
    </location>
</feature>
<reference evidence="11" key="2">
    <citation type="submission" date="2020-08" db="EMBL/GenBank/DDBJ databases">
        <authorList>
            <person name="Kikuchi T."/>
        </authorList>
    </citation>
    <scope>NUCLEOTIDE SEQUENCE</scope>
    <source>
        <strain evidence="10">Ka4C1</strain>
    </source>
</reference>
<dbReference type="PROSITE" id="PS50827">
    <property type="entry name" value="DDT"/>
    <property type="match status" value="1"/>
</dbReference>
<dbReference type="Gene3D" id="3.30.40.10">
    <property type="entry name" value="Zinc/RING finger domain, C3HC4 (zinc finger)"/>
    <property type="match status" value="1"/>
</dbReference>
<evidence type="ECO:0000256" key="1">
    <source>
        <dbReference type="ARBA" id="ARBA00004123"/>
    </source>
</evidence>
<dbReference type="InterPro" id="IPR019787">
    <property type="entry name" value="Znf_PHD-finger"/>
</dbReference>
<dbReference type="Pfam" id="PF23011">
    <property type="entry name" value="PHD-1st_NSD"/>
    <property type="match status" value="1"/>
</dbReference>
<evidence type="ECO:0000313" key="10">
    <source>
        <dbReference type="EMBL" id="CAD5215339.1"/>
    </source>
</evidence>
<evidence type="ECO:0000256" key="4">
    <source>
        <dbReference type="ARBA" id="ARBA00022833"/>
    </source>
</evidence>
<dbReference type="InterPro" id="IPR028941">
    <property type="entry name" value="WHIM2_dom"/>
</dbReference>
<dbReference type="GO" id="GO:0008270">
    <property type="term" value="F:zinc ion binding"/>
    <property type="evidence" value="ECO:0007669"/>
    <property type="project" value="UniProtKB-KW"/>
</dbReference>
<evidence type="ECO:0000259" key="8">
    <source>
        <dbReference type="PROSITE" id="PS50016"/>
    </source>
</evidence>
<dbReference type="PROSITE" id="PS50016">
    <property type="entry name" value="ZF_PHD_2"/>
    <property type="match status" value="1"/>
</dbReference>
<keyword evidence="5" id="KW-0539">Nucleus</keyword>
<keyword evidence="4" id="KW-0862">Zinc</keyword>
<dbReference type="GO" id="GO:0000978">
    <property type="term" value="F:RNA polymerase II cis-regulatory region sequence-specific DNA binding"/>
    <property type="evidence" value="ECO:0007669"/>
    <property type="project" value="TreeGrafter"/>
</dbReference>
<feature type="region of interest" description="Disordered" evidence="7">
    <location>
        <begin position="1189"/>
        <end position="1208"/>
    </location>
</feature>
<dbReference type="Proteomes" id="UP000659654">
    <property type="component" value="Unassembled WGS sequence"/>
</dbReference>
<evidence type="ECO:0000313" key="14">
    <source>
        <dbReference type="WBParaSite" id="BXY_0282300.1"/>
    </source>
</evidence>
<feature type="domain" description="DDT" evidence="9">
    <location>
        <begin position="143"/>
        <end position="203"/>
    </location>
</feature>
<dbReference type="Proteomes" id="UP000582659">
    <property type="component" value="Unassembled WGS sequence"/>
</dbReference>
<dbReference type="GO" id="GO:0006357">
    <property type="term" value="P:regulation of transcription by RNA polymerase II"/>
    <property type="evidence" value="ECO:0007669"/>
    <property type="project" value="InterPro"/>
</dbReference>
<dbReference type="Proteomes" id="UP000095284">
    <property type="component" value="Unplaced"/>
</dbReference>
<feature type="region of interest" description="Disordered" evidence="7">
    <location>
        <begin position="1276"/>
        <end position="1321"/>
    </location>
</feature>
<dbReference type="PANTHER" id="PTHR45975:SF2">
    <property type="entry name" value="NUCLEOSOME-REMODELING FACTOR SUBUNIT BPTF"/>
    <property type="match status" value="1"/>
</dbReference>
<feature type="compositionally biased region" description="Basic and acidic residues" evidence="7">
    <location>
        <begin position="1289"/>
        <end position="1308"/>
    </location>
</feature>
<evidence type="ECO:0000313" key="13">
    <source>
        <dbReference type="Proteomes" id="UP000659654"/>
    </source>
</evidence>
<gene>
    <name evidence="10" type="ORF">BXYJ_LOCUS3980</name>
</gene>
<sequence length="1321" mass="152701">MPRGRRRAAQTPENMNTPGSSRTRIRPARFTPTRNVSNRSTPVSTKRSNKKQPRSVKKQLKEEWISDDDYIKNETASDSESEDEYAHKSEVESDSEQYEPFEDVGSVEGTSEERRFFPWLDLPKDKIPPLLLPNTSTDLLVEPQLLFAAMEVYEVCYNYYRILQLSPFLFEDFCCALRSPDQSRLLAEINIAFIRLFYRDDEEAQTTFSVQDTNNYFNITLQLLDGMTYGEILRQFVESDKRFDQSILPILENNYPFVDSQQRLKVLKWLCGKFLESNIFRQVIRNDGKTVYDDVCRECAKPGNVILCDGCDACYHVACMGQDTIPEGSWFCSVCEAHDASGATNLRSLGEMANRMPLRQTALGRDRHGRTYWFVARRVFVESIDNDEVFYYSTLPQLYNVVKKLDPDFFERELCESINANLDKIVSQMRLTLKLTNHHRDEIVKNLPTKKKVIPPSYLEQDNSFLMSQIMSDIMQNAADGVKVEGNYLVQNVLLELGFNGINLVDTFWCGGSLSGDDLIEKHNQLVEALTQDEEGTLQEIETNNNRGYRYSFTDGHYREYINEYTTNELAKSSKQRAKEKDKRRYMSLRFALTDENEFVWACPKNKDIYMNEYYTGRNIQQSLLKFMDSIPDELYHRLWRTEKSAFLERLNQNYGHHPKDADESKAMLEQLRYFLLKFECLLRKPVFSNVWWNALGLTRLIRVTYDDKDRRSKLDIRKKKEEKALLSQDPNDCQPDVKFVKYLKKQSQLWKTKNESFRMSWKGGMGGWLWISSTFKRNRVDAPEKFDGKLFQTSNSTNKKAKRLESLVHKLKYPSYTAPLCCYSSSCREYSKIQGIKYNCYSPSCPMKSQEKVKYALTSKPEPVSSKTKGEDAPFPIPEPFQFLSRGSGKRSLLILPQPHLRKLARQGGLNPTTVIFGFNKVAKSNLSVWNYPCPRPLFDQCWRYNTLHATSLHAIALNLRIMYSCLRWADMEPPEDTKDPRVITHLPDHDEVRHIIGHKEYPPDGYYERYQLKILLLALEEDLNYGDEEGKGKKYKKKQPKKGLIPSAHMLSIRTRGQTERWADGVDLKLYEIKAYWRRVLMDDEYLKEGHSKPVASRAETLRSALPPPRPLNTPTQTMMSTQKAQGLKSAFNAPVVARISHTPVAPSVTLNGTPYSRQYTPSSLVVRQNGTPVHRSNGTPSTIYATRETPSHSRDYIENPSLRSPQIRYVNPSPLPVSSSRFYTPDTIVINSQGGQVNGYGSSGRYPTIMRRETPPVRRLVPNRQVYTTLSVKRSYPDSSHNGYDINKENGRVVLDHPHDPDVHPPPKRVRLVRPEPR</sequence>
<proteinExistence type="predicted"/>
<dbReference type="SMART" id="SM00249">
    <property type="entry name" value="PHD"/>
    <property type="match status" value="1"/>
</dbReference>
<dbReference type="PROSITE" id="PS01359">
    <property type="entry name" value="ZF_PHD_1"/>
    <property type="match status" value="1"/>
</dbReference>
<feature type="compositionally biased region" description="Basic and acidic residues" evidence="7">
    <location>
        <begin position="59"/>
        <end position="72"/>
    </location>
</feature>
<keyword evidence="2" id="KW-0479">Metal-binding</keyword>
<accession>A0A1I7RQ32</accession>
<dbReference type="OrthoDB" id="784962at2759"/>
<dbReference type="EMBL" id="CAJFDI010000002">
    <property type="protein sequence ID" value="CAD5215339.1"/>
    <property type="molecule type" value="Genomic_DNA"/>
</dbReference>